<reference evidence="1 2" key="1">
    <citation type="journal article" date="2024" name="Chem. Sci.">
        <title>Discovery of megapolipeptins by genome mining of a Burkholderiales bacteria collection.</title>
        <authorList>
            <person name="Paulo B.S."/>
            <person name="Recchia M.J.J."/>
            <person name="Lee S."/>
            <person name="Fergusson C.H."/>
            <person name="Romanowski S.B."/>
            <person name="Hernandez A."/>
            <person name="Krull N."/>
            <person name="Liu D.Y."/>
            <person name="Cavanagh H."/>
            <person name="Bos A."/>
            <person name="Gray C.A."/>
            <person name="Murphy B.T."/>
            <person name="Linington R.G."/>
            <person name="Eustaquio A.S."/>
        </authorList>
    </citation>
    <scope>NUCLEOTIDE SEQUENCE [LARGE SCALE GENOMIC DNA]</scope>
    <source>
        <strain evidence="1 2">RL18-126-BIB-B</strain>
    </source>
</reference>
<comment type="caution">
    <text evidence="1">The sequence shown here is derived from an EMBL/GenBank/DDBJ whole genome shotgun (WGS) entry which is preliminary data.</text>
</comment>
<dbReference type="EMBL" id="JAQQDW010000090">
    <property type="protein sequence ID" value="MFM0107778.1"/>
    <property type="molecule type" value="Genomic_DNA"/>
</dbReference>
<name>A0ACC7NJM0_9BURK</name>
<accession>A0ACC7NJM0</accession>
<evidence type="ECO:0000313" key="2">
    <source>
        <dbReference type="Proteomes" id="UP001629235"/>
    </source>
</evidence>
<organism evidence="1 2">
    <name type="scientific">Paraburkholderia rhynchosiae</name>
    <dbReference type="NCBI Taxonomy" id="487049"/>
    <lineage>
        <taxon>Bacteria</taxon>
        <taxon>Pseudomonadati</taxon>
        <taxon>Pseudomonadota</taxon>
        <taxon>Betaproteobacteria</taxon>
        <taxon>Burkholderiales</taxon>
        <taxon>Burkholderiaceae</taxon>
        <taxon>Paraburkholderia</taxon>
    </lineage>
</organism>
<proteinExistence type="predicted"/>
<evidence type="ECO:0000313" key="1">
    <source>
        <dbReference type="EMBL" id="MFM0107778.1"/>
    </source>
</evidence>
<keyword evidence="2" id="KW-1185">Reference proteome</keyword>
<dbReference type="Proteomes" id="UP001629235">
    <property type="component" value="Unassembled WGS sequence"/>
</dbReference>
<sequence>MTSIAGLQIPDGMTAREATQRVRATGTGTGIWLVAQRLSD</sequence>
<gene>
    <name evidence="1" type="ORF">PQR01_31080</name>
</gene>
<protein>
    <submittedName>
        <fullName evidence="1">Uncharacterized protein</fullName>
    </submittedName>
</protein>